<organism evidence="1 2">
    <name type="scientific">Lentibacillus halodurans</name>
    <dbReference type="NCBI Taxonomy" id="237679"/>
    <lineage>
        <taxon>Bacteria</taxon>
        <taxon>Bacillati</taxon>
        <taxon>Bacillota</taxon>
        <taxon>Bacilli</taxon>
        <taxon>Bacillales</taxon>
        <taxon>Bacillaceae</taxon>
        <taxon>Lentibacillus</taxon>
    </lineage>
</organism>
<dbReference type="EMBL" id="FOJW01000020">
    <property type="protein sequence ID" value="SFB37156.1"/>
    <property type="molecule type" value="Genomic_DNA"/>
</dbReference>
<dbReference type="AlphaFoldDB" id="A0A1I1AIJ5"/>
<dbReference type="STRING" id="237679.SAMN04488072_12030"/>
<dbReference type="RefSeq" id="WP_090241293.1">
    <property type="nucleotide sequence ID" value="NZ_FOJW01000020.1"/>
</dbReference>
<dbReference type="Proteomes" id="UP000198642">
    <property type="component" value="Unassembled WGS sequence"/>
</dbReference>
<protein>
    <recommendedName>
        <fullName evidence="3">Nuclease-related domain-containing protein</fullName>
    </recommendedName>
</protein>
<evidence type="ECO:0008006" key="3">
    <source>
        <dbReference type="Google" id="ProtNLM"/>
    </source>
</evidence>
<dbReference type="OrthoDB" id="2433183at2"/>
<name>A0A1I1AIJ5_9BACI</name>
<evidence type="ECO:0000313" key="1">
    <source>
        <dbReference type="EMBL" id="SFB37156.1"/>
    </source>
</evidence>
<gene>
    <name evidence="1" type="ORF">SAMN04488072_12030</name>
</gene>
<accession>A0A1I1AIJ5</accession>
<keyword evidence="2" id="KW-1185">Reference proteome</keyword>
<sequence>MAQLIKLEDYISRYEWNVYRYPSQFIRMKQDNWKKLHDMWLDEEMMEETVPDKPVSAFSKWKSFLTLGSRKMESEMPDEENALPKTENDLKHYFLDQLFPIQLKWASSTVTDVSFSDKNYDENDQLKYFLQRFPDTYLVMYYPIFNIKKAPVDGEIILISPIGIEIIHIIEKTAGAIITADNERTWLVKEKNKQESKMLSPMLALKRTEQIIKSILNLENIEYPIKKVVLSRENPITFHGEPYNTKLIGKHEYEHWFGEKRQLVSPLKSQQLKIAELLLKNCQTTSVKRPEWEADDDLTFSANNGEN</sequence>
<reference evidence="1 2" key="1">
    <citation type="submission" date="2016-10" db="EMBL/GenBank/DDBJ databases">
        <authorList>
            <person name="de Groot N.N."/>
        </authorList>
    </citation>
    <scope>NUCLEOTIDE SEQUENCE [LARGE SCALE GENOMIC DNA]</scope>
    <source>
        <strain evidence="1 2">CGMCC 1.3702</strain>
    </source>
</reference>
<evidence type="ECO:0000313" key="2">
    <source>
        <dbReference type="Proteomes" id="UP000198642"/>
    </source>
</evidence>
<proteinExistence type="predicted"/>